<dbReference type="RefSeq" id="WP_220138729.1">
    <property type="nucleotide sequence ID" value="NZ_CP059322.2"/>
</dbReference>
<dbReference type="PANTHER" id="PTHR33746:SF4">
    <property type="entry name" value="RUBRERYTHRIN"/>
    <property type="match status" value="1"/>
</dbReference>
<dbReference type="Proteomes" id="UP000510844">
    <property type="component" value="Chromosome"/>
</dbReference>
<dbReference type="GO" id="GO:0046872">
    <property type="term" value="F:metal ion binding"/>
    <property type="evidence" value="ECO:0007669"/>
    <property type="project" value="InterPro"/>
</dbReference>
<dbReference type="SUPFAM" id="SSF47240">
    <property type="entry name" value="Ferritin-like"/>
    <property type="match status" value="2"/>
</dbReference>
<dbReference type="InterPro" id="IPR009078">
    <property type="entry name" value="Ferritin-like_SF"/>
</dbReference>
<sequence>MRTVRGITALVVGALLGVGLVGVPAQAAAVTNPRTRANTLTAMEGEAFAHAKYLAYGAEAARTGHDDIADLFRSTGDTELNEHFTEEAALIDFVGSDVADLRTSINGEWHEATVVYPGFARQARRDRCPRAARLFDELAADEARHATQFRLALYALTHPGSGVRVPTGEAVPPVPIVAGTPVCSGATQANLEATMRGEAFAYARYTLYARHARDGGRLRLAQLWENTAGQELGEHFSEAATLAGLVRTDADNLRDAIDGEVYEAGTMYPAFSRQAASVGEDAAADLFAEIAHDEAGHASAFLLALVDLQVGGGGDRAARGA</sequence>
<name>A0A7L6BE24_9ACTN</name>
<evidence type="ECO:0000313" key="3">
    <source>
        <dbReference type="EMBL" id="QLQ40189.2"/>
    </source>
</evidence>
<feature type="signal peptide" evidence="1">
    <location>
        <begin position="1"/>
        <end position="27"/>
    </location>
</feature>
<dbReference type="InterPro" id="IPR052753">
    <property type="entry name" value="Rbr2/Nigerythrin"/>
</dbReference>
<proteinExistence type="predicted"/>
<dbReference type="PROSITE" id="PS50905">
    <property type="entry name" value="FERRITIN_LIKE"/>
    <property type="match status" value="1"/>
</dbReference>
<dbReference type="Pfam" id="PF02915">
    <property type="entry name" value="Rubrerythrin"/>
    <property type="match status" value="2"/>
</dbReference>
<keyword evidence="4" id="KW-1185">Reference proteome</keyword>
<reference evidence="4" key="1">
    <citation type="submission" date="2020-07" db="EMBL/GenBank/DDBJ databases">
        <title>A new Micromonospora strain with potent antibiotic activity isolated from the microbiome of a mid-Atlantic deep-sea sponge.</title>
        <authorList>
            <person name="Back C.R."/>
            <person name="Stennett H.L."/>
            <person name="Williams S.E."/>
            <person name="Wang L."/>
            <person name="Ojeda Gomez J."/>
            <person name="Abdulle O.M."/>
            <person name="Duffy T."/>
            <person name="Hendry K.R."/>
            <person name="Powell D."/>
            <person name="Stach J.E."/>
            <person name="Essex-Lopresti A.E."/>
            <person name="Willis C.L."/>
            <person name="Curnow P."/>
            <person name="Race P.R."/>
        </authorList>
    </citation>
    <scope>NUCLEOTIDE SEQUENCE [LARGE SCALE GENOMIC DNA]</scope>
    <source>
        <strain evidence="4">28ISP2-46</strain>
    </source>
</reference>
<dbReference type="AlphaFoldDB" id="A0A7L6BE24"/>
<evidence type="ECO:0000259" key="2">
    <source>
        <dbReference type="PROSITE" id="PS50905"/>
    </source>
</evidence>
<evidence type="ECO:0000313" key="4">
    <source>
        <dbReference type="Proteomes" id="UP000510844"/>
    </source>
</evidence>
<feature type="domain" description="Ferritin-like diiron" evidence="2">
    <location>
        <begin position="181"/>
        <end position="312"/>
    </location>
</feature>
<dbReference type="InterPro" id="IPR009040">
    <property type="entry name" value="Ferritin-like_diiron"/>
</dbReference>
<dbReference type="InterPro" id="IPR012347">
    <property type="entry name" value="Ferritin-like"/>
</dbReference>
<feature type="chain" id="PRO_5041311360" evidence="1">
    <location>
        <begin position="28"/>
        <end position="321"/>
    </location>
</feature>
<protein>
    <submittedName>
        <fullName evidence="3">Ferritin family protein</fullName>
    </submittedName>
</protein>
<dbReference type="PANTHER" id="PTHR33746">
    <property type="entry name" value="RUBRERYTHRIN"/>
    <property type="match status" value="1"/>
</dbReference>
<organism evidence="3 4">
    <name type="scientific">Micromonospora robiginosa</name>
    <dbReference type="NCBI Taxonomy" id="2749844"/>
    <lineage>
        <taxon>Bacteria</taxon>
        <taxon>Bacillati</taxon>
        <taxon>Actinomycetota</taxon>
        <taxon>Actinomycetes</taxon>
        <taxon>Micromonosporales</taxon>
        <taxon>Micromonosporaceae</taxon>
        <taxon>Micromonospora</taxon>
    </lineage>
</organism>
<reference evidence="3 4" key="2">
    <citation type="journal article" date="2021" name="Mar. Drugs">
        <title>A New Micromonospora Strain with Antibiotic Activity Isolated from the Microbiome of a Mid-Atlantic Deep-Sea Sponge.</title>
        <authorList>
            <person name="Back C.R."/>
            <person name="Stennett H.L."/>
            <person name="Williams S.E."/>
            <person name="Wang L."/>
            <person name="Ojeda Gomez J."/>
            <person name="Abdulle O.M."/>
            <person name="Duffy T."/>
            <person name="Neal C."/>
            <person name="Mantell J."/>
            <person name="Jepson M.A."/>
            <person name="Hendry K.R."/>
            <person name="Powell D."/>
            <person name="Stach J.E.M."/>
            <person name="Essex-Lopresti A.E."/>
            <person name="Willis C.L."/>
            <person name="Curnow P."/>
            <person name="Race P.R."/>
        </authorList>
    </citation>
    <scope>NUCLEOTIDE SEQUENCE [LARGE SCALE GENOMIC DNA]</scope>
    <source>
        <strain evidence="3 4">28ISP2-46</strain>
    </source>
</reference>
<gene>
    <name evidence="3" type="ORF">H1D33_02755</name>
</gene>
<evidence type="ECO:0000256" key="1">
    <source>
        <dbReference type="SAM" id="SignalP"/>
    </source>
</evidence>
<accession>A0A7L6BE24</accession>
<keyword evidence="1" id="KW-0732">Signal</keyword>
<dbReference type="Gene3D" id="1.20.1260.10">
    <property type="match status" value="2"/>
</dbReference>
<dbReference type="KEGG" id="mfeu:H1D33_02755"/>
<dbReference type="InterPro" id="IPR003251">
    <property type="entry name" value="Rr_diiron-bd_dom"/>
</dbReference>
<dbReference type="CDD" id="cd01041">
    <property type="entry name" value="Rubrerythrin"/>
    <property type="match status" value="1"/>
</dbReference>
<dbReference type="EMBL" id="CP059322">
    <property type="protein sequence ID" value="QLQ40189.2"/>
    <property type="molecule type" value="Genomic_DNA"/>
</dbReference>
<dbReference type="GO" id="GO:0016491">
    <property type="term" value="F:oxidoreductase activity"/>
    <property type="evidence" value="ECO:0007669"/>
    <property type="project" value="InterPro"/>
</dbReference>